<proteinExistence type="predicted"/>
<gene>
    <name evidence="1" type="ORF">F2Q69_00008049</name>
</gene>
<dbReference type="Proteomes" id="UP000712600">
    <property type="component" value="Unassembled WGS sequence"/>
</dbReference>
<name>A0A8S9PEK6_BRACR</name>
<dbReference type="EMBL" id="QGKX02001521">
    <property type="protein sequence ID" value="KAF3513540.1"/>
    <property type="molecule type" value="Genomic_DNA"/>
</dbReference>
<evidence type="ECO:0000313" key="1">
    <source>
        <dbReference type="EMBL" id="KAF3513540.1"/>
    </source>
</evidence>
<reference evidence="1" key="1">
    <citation type="submission" date="2019-12" db="EMBL/GenBank/DDBJ databases">
        <title>Genome sequencing and annotation of Brassica cretica.</title>
        <authorList>
            <person name="Studholme D.J."/>
            <person name="Sarris P."/>
        </authorList>
    </citation>
    <scope>NUCLEOTIDE SEQUENCE</scope>
    <source>
        <strain evidence="1">PFS-109/04</strain>
        <tissue evidence="1">Leaf</tissue>
    </source>
</reference>
<dbReference type="AlphaFoldDB" id="A0A8S9PEK6"/>
<sequence>MILFLESEEIVFREIIGPAIYDRYGEDMMVVEPIDFVLSKYAFKTSDAHARYLFSVVKSGISKSEEVNWSVLDDLISRGYSFINPCSEVLLQKIIIPLVVDSRLELGNLLFEDYNANWAFEKISPIKSSKRQRNAEEHKDLRSFNLTLTLFKLETKFDVRDRKWAIFIV</sequence>
<organism evidence="1 2">
    <name type="scientific">Brassica cretica</name>
    <name type="common">Mustard</name>
    <dbReference type="NCBI Taxonomy" id="69181"/>
    <lineage>
        <taxon>Eukaryota</taxon>
        <taxon>Viridiplantae</taxon>
        <taxon>Streptophyta</taxon>
        <taxon>Embryophyta</taxon>
        <taxon>Tracheophyta</taxon>
        <taxon>Spermatophyta</taxon>
        <taxon>Magnoliopsida</taxon>
        <taxon>eudicotyledons</taxon>
        <taxon>Gunneridae</taxon>
        <taxon>Pentapetalae</taxon>
        <taxon>rosids</taxon>
        <taxon>malvids</taxon>
        <taxon>Brassicales</taxon>
        <taxon>Brassicaceae</taxon>
        <taxon>Brassiceae</taxon>
        <taxon>Brassica</taxon>
    </lineage>
</organism>
<comment type="caution">
    <text evidence="1">The sequence shown here is derived from an EMBL/GenBank/DDBJ whole genome shotgun (WGS) entry which is preliminary data.</text>
</comment>
<protein>
    <submittedName>
        <fullName evidence="1">Uncharacterized protein</fullName>
    </submittedName>
</protein>
<accession>A0A8S9PEK6</accession>
<evidence type="ECO:0000313" key="2">
    <source>
        <dbReference type="Proteomes" id="UP000712600"/>
    </source>
</evidence>